<keyword evidence="4" id="KW-1185">Reference proteome</keyword>
<feature type="coiled-coil region" evidence="1">
    <location>
        <begin position="234"/>
        <end position="268"/>
    </location>
</feature>
<feature type="coiled-coil region" evidence="1">
    <location>
        <begin position="834"/>
        <end position="944"/>
    </location>
</feature>
<dbReference type="Gene3D" id="3.40.50.300">
    <property type="entry name" value="P-loop containing nucleotide triphosphate hydrolases"/>
    <property type="match status" value="2"/>
</dbReference>
<dbReference type="GO" id="GO:0016887">
    <property type="term" value="F:ATP hydrolysis activity"/>
    <property type="evidence" value="ECO:0007669"/>
    <property type="project" value="InterPro"/>
</dbReference>
<dbReference type="InterPro" id="IPR027417">
    <property type="entry name" value="P-loop_NTPase"/>
</dbReference>
<accession>A0A9X1ZTH0</accession>
<comment type="caution">
    <text evidence="3">The sequence shown here is derived from an EMBL/GenBank/DDBJ whole genome shotgun (WGS) entry which is preliminary data.</text>
</comment>
<dbReference type="SUPFAM" id="SSF52540">
    <property type="entry name" value="P-loop containing nucleoside triphosphate hydrolases"/>
    <property type="match status" value="2"/>
</dbReference>
<dbReference type="AlphaFoldDB" id="A0A9X1ZTH0"/>
<dbReference type="PANTHER" id="PTHR32114:SF2">
    <property type="entry name" value="ABC TRANSPORTER ABCH.3"/>
    <property type="match status" value="1"/>
</dbReference>
<dbReference type="GO" id="GO:0006302">
    <property type="term" value="P:double-strand break repair"/>
    <property type="evidence" value="ECO:0007669"/>
    <property type="project" value="InterPro"/>
</dbReference>
<gene>
    <name evidence="3" type="ORF">L1967_11550</name>
</gene>
<feature type="coiled-coil region" evidence="1">
    <location>
        <begin position="460"/>
        <end position="487"/>
    </location>
</feature>
<evidence type="ECO:0000259" key="2">
    <source>
        <dbReference type="Pfam" id="PF13476"/>
    </source>
</evidence>
<dbReference type="EMBL" id="JAKHSK010000015">
    <property type="protein sequence ID" value="MCL6218935.1"/>
    <property type="molecule type" value="Genomic_DNA"/>
</dbReference>
<evidence type="ECO:0000256" key="1">
    <source>
        <dbReference type="SAM" id="Coils"/>
    </source>
</evidence>
<evidence type="ECO:0000313" key="4">
    <source>
        <dbReference type="Proteomes" id="UP001139521"/>
    </source>
</evidence>
<organism evidence="3 4">
    <name type="scientific">Zunongwangia pacifica</name>
    <dbReference type="NCBI Taxonomy" id="2911062"/>
    <lineage>
        <taxon>Bacteria</taxon>
        <taxon>Pseudomonadati</taxon>
        <taxon>Bacteroidota</taxon>
        <taxon>Flavobacteriia</taxon>
        <taxon>Flavobacteriales</taxon>
        <taxon>Flavobacteriaceae</taxon>
        <taxon>Zunongwangia</taxon>
    </lineage>
</organism>
<feature type="coiled-coil region" evidence="1">
    <location>
        <begin position="716"/>
        <end position="781"/>
    </location>
</feature>
<dbReference type="PANTHER" id="PTHR32114">
    <property type="entry name" value="ABC TRANSPORTER ABCH.3"/>
    <property type="match status" value="1"/>
</dbReference>
<keyword evidence="1" id="KW-0175">Coiled coil</keyword>
<dbReference type="RefSeq" id="WP_249601784.1">
    <property type="nucleotide sequence ID" value="NZ_JAKHSK010000015.1"/>
</dbReference>
<sequence length="1243" mass="142134">MKIQSIRIQNLASLDGNTEINFSEEPLYSAGIFAITGPTGAGKSTVLDALCLALYARTPRYRLAENGIDILDVQGSTIKQDDVRGILRDGTSNGYAEVDFIGIDDQYYRARWSVRRARNKAEGNLQAYEMSLKNLSSNQDIPGRKTELLTEIERLVGLNFEQFTRSVLLAQGDFTAFLKAGKDEKSSLLEKLTGTHIYSEISKKIYEHHREEQQQLRQLNLQREGIATLTSEELHVLQEQKKELKSSIETDEKQITDLNKELDWHEQLKKLQESVESANEIHNKAIIAKTEAKPREYQFQQITRVQPARSIITGLQNVQEQITSRSKEAEGLSTTINGLKEQKKSSDAAFQQATETLNKRIQEEQQAQPLLNMAKALDVQLGEKAEQIKQATEDVTSVCKKEAQQKDQYSDTKKELEVIEEGIVKLNQWKDDHKNYQSIAEQEHLILSKLNDSESILKSLQDYNTRLHTTKENIAKKRQEKQALLEQQHIIQNSLKQKQGEYESLNSALSDISIQDVEKEKISLDTSIEDLIAATAHWKLLFQAILEKNKLQQSLKENREALEQSSVQLSETQKLLESTTSEKATSLKMLEKAKLAAAESVDQLRNQLEPNEPCPVCGSTEHPYATHHPRLDKVLLELETEHTKIEANYTQQFTLYTALNQNCQELTKKIGEQEDQTLQNNTSLNELQTTWLEFQIATKCNEYPLEERTAWLQQQLQQQKIRQQQLQEHIQAYKRQKEQLEAHKAQLTSLEKELNNNENQVKDTERLLKSLEEQQKNDSIEQQNQDKKLEEIRQALVVYFSSEQWFENWQANPGDFVADIKKFAGEWKTNITRLEEYAHKQTILTEKRNGLEEQLTNIHKEVQANEQKLSTIQIQNKELSDKRMALFAGAPVAETEKRLKEAIDFAKQTLENQRTTAEKIQGDLTRNSAQHEQLEKDISSLSKQEAGQKGQLANWVANYNQQYETELTLDELAELLIFSQDWIETERNSLRAIDDKVMQIKSILEERTKTLATHTGQQPSERTLEELVTLRSATQELLKQHTQQAHEIDFKIKEDKLNKQRIGTLLQNIERQAAIVENWAKLNEIIGSADGKKFRQIAQEYTIDVLLSYANVHLEVLSKRYVLQRIPNSLGLQVIDQDMGDEVRTVYSLSGGESFLVSMALALGLASLSSSRMKVESLFIDEGFGSLDPATLNIAMDALERLHNQGRKVGVISHVQEMTERIPVQIKVSKQQSGKSTVEVIGY</sequence>
<feature type="domain" description="Rad50/SbcC-type AAA" evidence="2">
    <location>
        <begin position="5"/>
        <end position="262"/>
    </location>
</feature>
<feature type="coiled-coil region" evidence="1">
    <location>
        <begin position="545"/>
        <end position="607"/>
    </location>
</feature>
<dbReference type="Pfam" id="PF13476">
    <property type="entry name" value="AAA_23"/>
    <property type="match status" value="1"/>
</dbReference>
<name>A0A9X1ZTH0_9FLAO</name>
<reference evidence="3" key="1">
    <citation type="submission" date="2022-01" db="EMBL/GenBank/DDBJ databases">
        <title>Genome sequencing of Zunongwangia sp. M21534 genome.</title>
        <authorList>
            <person name="Chen Y."/>
            <person name="Dong C."/>
            <person name="Shao Z."/>
        </authorList>
    </citation>
    <scope>NUCLEOTIDE SEQUENCE</scope>
    <source>
        <strain evidence="3">MCCC M21534</strain>
    </source>
</reference>
<evidence type="ECO:0000313" key="3">
    <source>
        <dbReference type="EMBL" id="MCL6218935.1"/>
    </source>
</evidence>
<protein>
    <submittedName>
        <fullName evidence="3">AAA family ATPase</fullName>
    </submittedName>
</protein>
<proteinExistence type="predicted"/>
<dbReference type="Proteomes" id="UP001139521">
    <property type="component" value="Unassembled WGS sequence"/>
</dbReference>
<dbReference type="Pfam" id="PF13558">
    <property type="entry name" value="SbcC_Walker_B"/>
    <property type="match status" value="1"/>
</dbReference>
<dbReference type="InterPro" id="IPR038729">
    <property type="entry name" value="Rad50/SbcC_AAA"/>
</dbReference>